<reference evidence="1 2" key="4">
    <citation type="journal article" date="2003" name="Virology">
        <title>The genome of the Cryptophlebia leucotreta granulovirus.</title>
        <authorList>
            <person name="Lange M."/>
            <person name="Jehle J.A."/>
        </authorList>
    </citation>
    <scope>NUCLEOTIDE SEQUENCE [LARGE SCALE GENOMIC DNA]</scope>
    <source>
        <strain evidence="1">CV3</strain>
    </source>
</reference>
<evidence type="ECO:0000313" key="2">
    <source>
        <dbReference type="Proteomes" id="UP000203359"/>
    </source>
</evidence>
<proteinExistence type="predicted"/>
<dbReference type="OrthoDB" id="5447at10239"/>
<evidence type="ECO:0000313" key="1">
    <source>
        <dbReference type="EMBL" id="AAQ21648.1"/>
    </source>
</evidence>
<keyword evidence="2" id="KW-1185">Reference proteome</keyword>
<dbReference type="RefSeq" id="NP_891900.1">
    <property type="nucleotide sequence ID" value="NC_005068.1"/>
</dbReference>
<evidence type="ECO:0008006" key="3">
    <source>
        <dbReference type="Google" id="ProtNLM"/>
    </source>
</evidence>
<organismHost>
    <name type="scientific">Tortricidae</name>
    <dbReference type="NCBI Taxonomy" id="7139"/>
</organismHost>
<dbReference type="InterPro" id="IPR007748">
    <property type="entry name" value="AcMNPV_Orf109"/>
</dbReference>
<dbReference type="Proteomes" id="UP000203359">
    <property type="component" value="Segment"/>
</dbReference>
<dbReference type="Pfam" id="PF05054">
    <property type="entry name" value="AcMNPV_Ac109"/>
    <property type="match status" value="2"/>
</dbReference>
<dbReference type="GeneID" id="1725111"/>
<reference evidence="1 2" key="2">
    <citation type="journal article" date="1994" name="J. Gen. Virol.">
        <title>The granulin gene region of Cryptophlebia leucotreta granulosis virus: sequence analysis and phylogenetic considerations.</title>
        <authorList>
            <person name="Jehle J.A."/>
            <person name="Backhaus H."/>
        </authorList>
    </citation>
    <scope>NUCLEOTIDE SEQUENCE [LARGE SCALE GENOMIC DNA]</scope>
    <source>
        <strain evidence="1">CV3</strain>
    </source>
</reference>
<dbReference type="EMBL" id="AY229987">
    <property type="protein sequence ID" value="AAQ21648.1"/>
    <property type="molecule type" value="Genomic_DNA"/>
</dbReference>
<organism evidence="1 2">
    <name type="scientific">Cryptophlebia leucotreta granulosis virus</name>
    <name type="common">ClGV</name>
    <name type="synonym">Cryptophlebia leucotreta granulovirus</name>
    <dbReference type="NCBI Taxonomy" id="35254"/>
    <lineage>
        <taxon>Viruses</taxon>
        <taxon>Viruses incertae sedis</taxon>
        <taxon>Naldaviricetes</taxon>
        <taxon>Lefavirales</taxon>
        <taxon>Baculoviridae</taxon>
        <taxon>Betabaculovirus</taxon>
        <taxon>Betabaculovirus cryleucotretae</taxon>
    </lineage>
</organism>
<sequence length="348" mass="40337">MTCNDNIKVYISDLFILFPYDIVKNNLPSQIQKITIFVPTYEDEKVINTDILTTNTQLKRVNTIKYVSHYEEDEIGDDMIVFWNVIVPINLKNTTTTLVFSVVLSDNLYSCNNIEFITPSLVRCPLQVDYNNKMVCLKGEFAGDLQEIQKAINETNKEFVIHFDKHTPMGIKILNTKRFLIALSRRQTIAKVFVYLPHNELTNVHKELSWESVRRLLRGGPSNTCNILNRSSYKYVIDAMEILNINNSDISSVHDLTYTFNPIILRYMIVPTIFVELNNIFGEEKLVRLYCKYESVAITNAGPVPINMPSKNKNPFKHRTLKPPPESFYKEIGNRNAYLHSPVYNYFL</sequence>
<dbReference type="KEGG" id="vg:1725111"/>
<reference evidence="1 2" key="1">
    <citation type="journal article" date="1994" name="J. Gen. Virol.">
        <title>Genome organization of the DNA-binding protein gene region of Cryptophlebia leucotreta granulosis virus is closely related to that of nuclear polyhedrosis viruses.</title>
        <authorList>
            <person name="Jehle J.A."/>
            <person name="Backhaus H."/>
        </authorList>
    </citation>
    <scope>NUCLEOTIDE SEQUENCE [LARGE SCALE GENOMIC DNA]</scope>
    <source>
        <strain evidence="1">CV3</strain>
    </source>
</reference>
<name>Q7T5N6_GVCL</name>
<accession>Q7T5N6</accession>
<protein>
    <recommendedName>
        <fullName evidence="3">Odv-ec43</fullName>
    </recommendedName>
</protein>
<reference evidence="1 2" key="3">
    <citation type="journal article" date="2002" name="J. Gen. Virol.">
        <title>The expansion of a hypervariable, non-hr ori-like region in the genome of Cryptophlebia leucotreta granulovirus provides in vivo evidence for the utilization of baculovirus non-hr oris during replication.</title>
        <authorList>
            <person name="Jehle J.A."/>
        </authorList>
    </citation>
    <scope>NUCLEOTIDE SEQUENCE [LARGE SCALE GENOMIC DNA]</scope>
    <source>
        <strain evidence="1">CV3</strain>
    </source>
</reference>